<dbReference type="InterPro" id="IPR011011">
    <property type="entry name" value="Znf_FYVE_PHD"/>
</dbReference>
<keyword evidence="3" id="KW-0862">Zinc</keyword>
<reference evidence="6" key="1">
    <citation type="journal article" date="2004" name="Nature">
        <title>Genome duplication in the teleost fish Tetraodon nigroviridis reveals the early vertebrate proto-karyotype.</title>
        <authorList>
            <person name="Jaillon O."/>
            <person name="Aury J.-M."/>
            <person name="Brunet F."/>
            <person name="Petit J.-L."/>
            <person name="Stange-Thomann N."/>
            <person name="Mauceli E."/>
            <person name="Bouneau L."/>
            <person name="Fischer C."/>
            <person name="Ozouf-Costaz C."/>
            <person name="Bernot A."/>
            <person name="Nicaud S."/>
            <person name="Jaffe D."/>
            <person name="Fisher S."/>
            <person name="Lutfalla G."/>
            <person name="Dossat C."/>
            <person name="Segurens B."/>
            <person name="Dasilva C."/>
            <person name="Salanoubat M."/>
            <person name="Levy M."/>
            <person name="Boudet N."/>
            <person name="Castellano S."/>
            <person name="Anthouard V."/>
            <person name="Jubin C."/>
            <person name="Castelli V."/>
            <person name="Katinka M."/>
            <person name="Vacherie B."/>
            <person name="Biemont C."/>
            <person name="Skalli Z."/>
            <person name="Cattolico L."/>
            <person name="Poulain J."/>
            <person name="De Berardinis V."/>
            <person name="Cruaud C."/>
            <person name="Duprat S."/>
            <person name="Brottier P."/>
            <person name="Coutanceau J.-P."/>
            <person name="Gouzy J."/>
            <person name="Parra G."/>
            <person name="Lardier G."/>
            <person name="Chapple C."/>
            <person name="McKernan K.J."/>
            <person name="McEwan P."/>
            <person name="Bosak S."/>
            <person name="Kellis M."/>
            <person name="Volff J.-N."/>
            <person name="Guigo R."/>
            <person name="Zody M.C."/>
            <person name="Mesirov J."/>
            <person name="Lindblad-Toh K."/>
            <person name="Birren B."/>
            <person name="Nusbaum C."/>
            <person name="Kahn D."/>
            <person name="Robinson-Rechavi M."/>
            <person name="Laudet V."/>
            <person name="Schachter V."/>
            <person name="Quetier F."/>
            <person name="Saurin W."/>
            <person name="Scarpelli C."/>
            <person name="Wincker P."/>
            <person name="Lander E.S."/>
            <person name="Weissenbach J."/>
            <person name="Roest Crollius H."/>
        </authorList>
    </citation>
    <scope>NUCLEOTIDE SEQUENCE [LARGE SCALE GENOMIC DNA]</scope>
</reference>
<keyword evidence="2 4" id="KW-0863">Zinc-finger</keyword>
<dbReference type="SUPFAM" id="SSF57903">
    <property type="entry name" value="FYVE/PHD zinc finger"/>
    <property type="match status" value="1"/>
</dbReference>
<evidence type="ECO:0000259" key="5">
    <source>
        <dbReference type="PROSITE" id="PS50178"/>
    </source>
</evidence>
<dbReference type="OrthoDB" id="8450233at2759"/>
<name>Q4RAV0_TETNG</name>
<evidence type="ECO:0000256" key="4">
    <source>
        <dbReference type="PROSITE-ProRule" id="PRU00091"/>
    </source>
</evidence>
<feature type="domain" description="FYVE-type" evidence="5">
    <location>
        <begin position="13"/>
        <end position="51"/>
    </location>
</feature>
<dbReference type="EMBL" id="CAAE01022859">
    <property type="protein sequence ID" value="CAG14483.1"/>
    <property type="molecule type" value="Genomic_DNA"/>
</dbReference>
<reference evidence="6" key="2">
    <citation type="submission" date="2004-02" db="EMBL/GenBank/DDBJ databases">
        <authorList>
            <consortium name="Genoscope"/>
            <consortium name="Whitehead Institute Centre for Genome Research"/>
        </authorList>
    </citation>
    <scope>NUCLEOTIDE SEQUENCE</scope>
</reference>
<evidence type="ECO:0000313" key="6">
    <source>
        <dbReference type="EMBL" id="CAG14483.1"/>
    </source>
</evidence>
<feature type="non-terminal residue" evidence="6">
    <location>
        <position position="51"/>
    </location>
</feature>
<keyword evidence="1" id="KW-0479">Metal-binding</keyword>
<dbReference type="GO" id="GO:0008270">
    <property type="term" value="F:zinc ion binding"/>
    <property type="evidence" value="ECO:0007669"/>
    <property type="project" value="UniProtKB-KW"/>
</dbReference>
<dbReference type="KEGG" id="tng:GSTEN00037759G001"/>
<feature type="non-terminal residue" evidence="6">
    <location>
        <position position="1"/>
    </location>
</feature>
<accession>Q4RAV0</accession>
<dbReference type="Pfam" id="PF01363">
    <property type="entry name" value="FYVE"/>
    <property type="match status" value="1"/>
</dbReference>
<protein>
    <submittedName>
        <fullName evidence="6">Chromosome undetermined SCAF22859, whole genome shotgun sequence</fullName>
    </submittedName>
</protein>
<evidence type="ECO:0000256" key="3">
    <source>
        <dbReference type="ARBA" id="ARBA00022833"/>
    </source>
</evidence>
<proteinExistence type="predicted"/>
<dbReference type="PROSITE" id="PS50178">
    <property type="entry name" value="ZF_FYVE"/>
    <property type="match status" value="1"/>
</dbReference>
<dbReference type="SMART" id="SM00064">
    <property type="entry name" value="FYVE"/>
    <property type="match status" value="1"/>
</dbReference>
<dbReference type="InterPro" id="IPR013083">
    <property type="entry name" value="Znf_RING/FYVE/PHD"/>
</dbReference>
<organism evidence="6">
    <name type="scientific">Tetraodon nigroviridis</name>
    <name type="common">Spotted green pufferfish</name>
    <name type="synonym">Chelonodon nigroviridis</name>
    <dbReference type="NCBI Taxonomy" id="99883"/>
    <lineage>
        <taxon>Eukaryota</taxon>
        <taxon>Metazoa</taxon>
        <taxon>Chordata</taxon>
        <taxon>Craniata</taxon>
        <taxon>Vertebrata</taxon>
        <taxon>Euteleostomi</taxon>
        <taxon>Actinopterygii</taxon>
        <taxon>Neopterygii</taxon>
        <taxon>Teleostei</taxon>
        <taxon>Neoteleostei</taxon>
        <taxon>Acanthomorphata</taxon>
        <taxon>Eupercaria</taxon>
        <taxon>Tetraodontiformes</taxon>
        <taxon>Tetradontoidea</taxon>
        <taxon>Tetraodontidae</taxon>
        <taxon>Tetraodon</taxon>
    </lineage>
</organism>
<dbReference type="AlphaFoldDB" id="Q4RAV0"/>
<gene>
    <name evidence="6" type="ORF">GSTENG00037759001</name>
</gene>
<dbReference type="InterPro" id="IPR017455">
    <property type="entry name" value="Znf_FYVE-rel"/>
</dbReference>
<dbReference type="InterPro" id="IPR000306">
    <property type="entry name" value="Znf_FYVE"/>
</dbReference>
<evidence type="ECO:0000256" key="1">
    <source>
        <dbReference type="ARBA" id="ARBA00022723"/>
    </source>
</evidence>
<evidence type="ECO:0000256" key="2">
    <source>
        <dbReference type="ARBA" id="ARBA00022771"/>
    </source>
</evidence>
<sequence length="51" mass="5593">ACESAFDPSASFCRNCGNVFCASCCDQKIPVPTHQLFEPNRVCKSCYSSLQ</sequence>
<dbReference type="Gene3D" id="3.30.40.10">
    <property type="entry name" value="Zinc/RING finger domain, C3HC4 (zinc finger)"/>
    <property type="match status" value="1"/>
</dbReference>